<organism evidence="2 3">
    <name type="scientific">Streptomyces curacoi</name>
    <dbReference type="NCBI Taxonomy" id="146536"/>
    <lineage>
        <taxon>Bacteria</taxon>
        <taxon>Bacillati</taxon>
        <taxon>Actinomycetota</taxon>
        <taxon>Actinomycetes</taxon>
        <taxon>Kitasatosporales</taxon>
        <taxon>Streptomycetaceae</taxon>
        <taxon>Streptomyces</taxon>
    </lineage>
</organism>
<protein>
    <submittedName>
        <fullName evidence="2">DNA-binding protein</fullName>
    </submittedName>
</protein>
<keyword evidence="3" id="KW-1185">Reference proteome</keyword>
<evidence type="ECO:0000313" key="2">
    <source>
        <dbReference type="EMBL" id="KUM72477.1"/>
    </source>
</evidence>
<dbReference type="RefSeq" id="WP_062153678.1">
    <property type="nucleotide sequence ID" value="NZ_KQ947990.1"/>
</dbReference>
<dbReference type="InterPro" id="IPR007278">
    <property type="entry name" value="DUF397"/>
</dbReference>
<feature type="domain" description="DUF397" evidence="1">
    <location>
        <begin position="5"/>
        <end position="57"/>
    </location>
</feature>
<comment type="caution">
    <text evidence="2">The sequence shown here is derived from an EMBL/GenBank/DDBJ whole genome shotgun (WGS) entry which is preliminary data.</text>
</comment>
<name>A0A117P3R3_9ACTN</name>
<sequence length="63" mass="6938">MTPTLVWFKSSYSGNDGPDCVEVAISPTDTTVHVRDSKNRDGAQLAFESSSWAEFINNMTPMP</sequence>
<accession>A0A117P3R3</accession>
<keyword evidence="2" id="KW-0238">DNA-binding</keyword>
<dbReference type="AlphaFoldDB" id="A0A117P3R3"/>
<dbReference type="OrthoDB" id="4562195at2"/>
<proteinExistence type="predicted"/>
<dbReference type="EMBL" id="LMWJ01000017">
    <property type="protein sequence ID" value="KUM72477.1"/>
    <property type="molecule type" value="Genomic_DNA"/>
</dbReference>
<dbReference type="Pfam" id="PF04149">
    <property type="entry name" value="DUF397"/>
    <property type="match status" value="1"/>
</dbReference>
<dbReference type="GO" id="GO:0003677">
    <property type="term" value="F:DNA binding"/>
    <property type="evidence" value="ECO:0007669"/>
    <property type="project" value="UniProtKB-KW"/>
</dbReference>
<dbReference type="STRING" id="146536.AQI70_24650"/>
<evidence type="ECO:0000259" key="1">
    <source>
        <dbReference type="Pfam" id="PF04149"/>
    </source>
</evidence>
<reference evidence="2 3" key="1">
    <citation type="submission" date="2015-10" db="EMBL/GenBank/DDBJ databases">
        <title>Draft genome sequence of Streptomyces curacoi DSM 40107, type strain for the species Streptomyces curacoi.</title>
        <authorList>
            <person name="Ruckert C."/>
            <person name="Winkler A."/>
            <person name="Kalinowski J."/>
            <person name="Kampfer P."/>
            <person name="Glaeser S."/>
        </authorList>
    </citation>
    <scope>NUCLEOTIDE SEQUENCE [LARGE SCALE GENOMIC DNA]</scope>
    <source>
        <strain evidence="2 3">DSM 40107</strain>
    </source>
</reference>
<dbReference type="Proteomes" id="UP000054024">
    <property type="component" value="Unassembled WGS sequence"/>
</dbReference>
<gene>
    <name evidence="2" type="ORF">AQI70_24650</name>
</gene>
<evidence type="ECO:0000313" key="3">
    <source>
        <dbReference type="Proteomes" id="UP000054024"/>
    </source>
</evidence>